<sequence>MIEHPTDFGPDDIFIMGNIAALAVQKGHGEQALPILKLVQEARPENGGAFTLEAMHLASIGACARAIVLLEGIAIEQMKINRDETIAFHLILLQQDKQHKRAAQLGHAYLECGLIESPEAREAIRLVVAECEAGAVAASKKHPVIGRKYAQHLCDISH</sequence>
<dbReference type="Proteomes" id="UP000253420">
    <property type="component" value="Unassembled WGS sequence"/>
</dbReference>
<dbReference type="AlphaFoldDB" id="A0A368JWM5"/>
<proteinExistence type="predicted"/>
<evidence type="ECO:0000313" key="1">
    <source>
        <dbReference type="EMBL" id="RCS21557.1"/>
    </source>
</evidence>
<gene>
    <name evidence="1" type="ORF">DUT91_23240</name>
</gene>
<dbReference type="EMBL" id="QOZG01000025">
    <property type="protein sequence ID" value="RCS21557.1"/>
    <property type="molecule type" value="Genomic_DNA"/>
</dbReference>
<evidence type="ECO:0000313" key="2">
    <source>
        <dbReference type="Proteomes" id="UP000253420"/>
    </source>
</evidence>
<accession>A0A368JWM5</accession>
<reference evidence="1 2" key="1">
    <citation type="submission" date="2018-07" db="EMBL/GenBank/DDBJ databases">
        <title>The draft genome of Phyllobacterium salinisoli.</title>
        <authorList>
            <person name="Liu L."/>
            <person name="Li L."/>
            <person name="Zhang X."/>
            <person name="Liang L."/>
        </authorList>
    </citation>
    <scope>NUCLEOTIDE SEQUENCE [LARGE SCALE GENOMIC DNA]</scope>
    <source>
        <strain evidence="1 2">LLAN61</strain>
    </source>
</reference>
<dbReference type="RefSeq" id="WP_114442810.1">
    <property type="nucleotide sequence ID" value="NZ_QOZG01000025.1"/>
</dbReference>
<dbReference type="OrthoDB" id="8446927at2"/>
<dbReference type="SUPFAM" id="SSF48452">
    <property type="entry name" value="TPR-like"/>
    <property type="match status" value="1"/>
</dbReference>
<organism evidence="1 2">
    <name type="scientific">Phyllobacterium salinisoli</name>
    <dbReference type="NCBI Taxonomy" id="1899321"/>
    <lineage>
        <taxon>Bacteria</taxon>
        <taxon>Pseudomonadati</taxon>
        <taxon>Pseudomonadota</taxon>
        <taxon>Alphaproteobacteria</taxon>
        <taxon>Hyphomicrobiales</taxon>
        <taxon>Phyllobacteriaceae</taxon>
        <taxon>Phyllobacterium</taxon>
    </lineage>
</organism>
<evidence type="ECO:0008006" key="3">
    <source>
        <dbReference type="Google" id="ProtNLM"/>
    </source>
</evidence>
<protein>
    <recommendedName>
        <fullName evidence="3">Tetratricopeptide repeat protein</fullName>
    </recommendedName>
</protein>
<dbReference type="InterPro" id="IPR011990">
    <property type="entry name" value="TPR-like_helical_dom_sf"/>
</dbReference>
<name>A0A368JWM5_9HYPH</name>
<keyword evidence="2" id="KW-1185">Reference proteome</keyword>
<comment type="caution">
    <text evidence="1">The sequence shown here is derived from an EMBL/GenBank/DDBJ whole genome shotgun (WGS) entry which is preliminary data.</text>
</comment>